<dbReference type="InterPro" id="IPR012467">
    <property type="entry name" value="DUF1684"/>
</dbReference>
<organism evidence="1 2">
    <name type="scientific">Microbacterium schleiferi</name>
    <dbReference type="NCBI Taxonomy" id="69362"/>
    <lineage>
        <taxon>Bacteria</taxon>
        <taxon>Bacillati</taxon>
        <taxon>Actinomycetota</taxon>
        <taxon>Actinomycetes</taxon>
        <taxon>Micrococcales</taxon>
        <taxon>Microbacteriaceae</taxon>
        <taxon>Microbacterium</taxon>
    </lineage>
</organism>
<evidence type="ECO:0000313" key="1">
    <source>
        <dbReference type="EMBL" id="MEF2253934.1"/>
    </source>
</evidence>
<dbReference type="PANTHER" id="PTHR41913:SF1">
    <property type="entry name" value="DUF1684 DOMAIN-CONTAINING PROTEIN"/>
    <property type="match status" value="1"/>
</dbReference>
<protein>
    <submittedName>
        <fullName evidence="1">DUF1684 domain-containing protein</fullName>
    </submittedName>
</protein>
<accession>A0ABU7V2M4</accession>
<dbReference type="Proteomes" id="UP001351900">
    <property type="component" value="Unassembled WGS sequence"/>
</dbReference>
<dbReference type="PANTHER" id="PTHR41913">
    <property type="entry name" value="DUF1684 DOMAIN-CONTAINING PROTEIN"/>
    <property type="match status" value="1"/>
</dbReference>
<dbReference type="RefSeq" id="WP_331790609.1">
    <property type="nucleotide sequence ID" value="NZ_BAAAUO010000003.1"/>
</dbReference>
<proteinExistence type="predicted"/>
<dbReference type="Pfam" id="PF07920">
    <property type="entry name" value="DUF1684"/>
    <property type="match status" value="1"/>
</dbReference>
<keyword evidence="2" id="KW-1185">Reference proteome</keyword>
<comment type="caution">
    <text evidence="1">The sequence shown here is derived from an EMBL/GenBank/DDBJ whole genome shotgun (WGS) entry which is preliminary data.</text>
</comment>
<reference evidence="1 2" key="1">
    <citation type="submission" date="2024-01" db="EMBL/GenBank/DDBJ databases">
        <title>the genome sequence of strain Microbacterium schleiferi NBRC 15075.</title>
        <authorList>
            <person name="Ding Y."/>
            <person name="Zhang G."/>
        </authorList>
    </citation>
    <scope>NUCLEOTIDE SEQUENCE [LARGE SCALE GENOMIC DNA]</scope>
    <source>
        <strain evidence="1 2">NBRC 15075</strain>
    </source>
</reference>
<dbReference type="EMBL" id="JAZHOV010000001">
    <property type="protein sequence ID" value="MEF2253934.1"/>
    <property type="molecule type" value="Genomic_DNA"/>
</dbReference>
<gene>
    <name evidence="1" type="ORF">V2V91_02125</name>
</gene>
<sequence length="257" mass="28356">MFLTALLATMALLHTPRDERLVMTTTEQWRAHRDAAVWSPGGIATLAATHWLDPTPRSFEGVPGDWHAEDGRAVGSIQSGFVNLAPGERWESGGLELRGFERDGAVALRVYDPSAPTARGISQIERWSVDDRMRLVARLELTPRRDVPTLAVDGYQSTDDYEGLLHLALPDGDVALCVQLLDDGSLFAAFSDATSGNESYRFRFLRMPAPEPDGSVTVDFNRAYLPPCAFSDGYVCVFPPPANRWDVPVRAGERLVR</sequence>
<name>A0ABU7V2M4_9MICO</name>
<evidence type="ECO:0000313" key="2">
    <source>
        <dbReference type="Proteomes" id="UP001351900"/>
    </source>
</evidence>